<dbReference type="InterPro" id="IPR000623">
    <property type="entry name" value="Shikimate_kinase/TSH1"/>
</dbReference>
<evidence type="ECO:0000256" key="3">
    <source>
        <dbReference type="ARBA" id="ARBA00012154"/>
    </source>
</evidence>
<evidence type="ECO:0000256" key="5">
    <source>
        <dbReference type="ARBA" id="ARBA00022679"/>
    </source>
</evidence>
<accession>A0A382CDP9</accession>
<dbReference type="PANTHER" id="PTHR21087:SF16">
    <property type="entry name" value="SHIKIMATE KINASE 1, CHLOROPLASTIC"/>
    <property type="match status" value="1"/>
</dbReference>
<keyword evidence="4" id="KW-0028">Amino-acid biosynthesis</keyword>
<dbReference type="Gene3D" id="3.40.50.300">
    <property type="entry name" value="P-loop containing nucleotide triphosphate hydrolases"/>
    <property type="match status" value="1"/>
</dbReference>
<name>A0A382CDP9_9ZZZZ</name>
<comment type="pathway">
    <text evidence="1">Metabolic intermediate biosynthesis; chorismate biosynthesis; chorismate from D-erythrose 4-phosphate and phosphoenolpyruvate: step 5/7.</text>
</comment>
<dbReference type="InterPro" id="IPR023000">
    <property type="entry name" value="Shikimate_kinase_CS"/>
</dbReference>
<proteinExistence type="inferred from homology"/>
<dbReference type="AlphaFoldDB" id="A0A382CDP9"/>
<evidence type="ECO:0000256" key="9">
    <source>
        <dbReference type="ARBA" id="ARBA00023141"/>
    </source>
</evidence>
<evidence type="ECO:0000256" key="7">
    <source>
        <dbReference type="ARBA" id="ARBA00022777"/>
    </source>
</evidence>
<dbReference type="CDD" id="cd00464">
    <property type="entry name" value="SK"/>
    <property type="match status" value="1"/>
</dbReference>
<dbReference type="InterPro" id="IPR027417">
    <property type="entry name" value="P-loop_NTPase"/>
</dbReference>
<dbReference type="GO" id="GO:0005524">
    <property type="term" value="F:ATP binding"/>
    <property type="evidence" value="ECO:0007669"/>
    <property type="project" value="UniProtKB-KW"/>
</dbReference>
<reference evidence="11" key="1">
    <citation type="submission" date="2018-05" db="EMBL/GenBank/DDBJ databases">
        <authorList>
            <person name="Lanie J.A."/>
            <person name="Ng W.-L."/>
            <person name="Kazmierczak K.M."/>
            <person name="Andrzejewski T.M."/>
            <person name="Davidsen T.M."/>
            <person name="Wayne K.J."/>
            <person name="Tettelin H."/>
            <person name="Glass J.I."/>
            <person name="Rusch D."/>
            <person name="Podicherti R."/>
            <person name="Tsui H.-C.T."/>
            <person name="Winkler M.E."/>
        </authorList>
    </citation>
    <scope>NUCLEOTIDE SEQUENCE</scope>
</reference>
<dbReference type="GO" id="GO:0009423">
    <property type="term" value="P:chorismate biosynthetic process"/>
    <property type="evidence" value="ECO:0007669"/>
    <property type="project" value="UniProtKB-UniPathway"/>
</dbReference>
<dbReference type="GO" id="GO:0009073">
    <property type="term" value="P:aromatic amino acid family biosynthetic process"/>
    <property type="evidence" value="ECO:0007669"/>
    <property type="project" value="UniProtKB-KW"/>
</dbReference>
<evidence type="ECO:0000313" key="11">
    <source>
        <dbReference type="EMBL" id="SVB23447.1"/>
    </source>
</evidence>
<dbReference type="UniPathway" id="UPA00053">
    <property type="reaction ID" value="UER00088"/>
</dbReference>
<keyword evidence="5" id="KW-0808">Transferase</keyword>
<gene>
    <name evidence="11" type="ORF">METZ01_LOCUS176301</name>
</gene>
<organism evidence="11">
    <name type="scientific">marine metagenome</name>
    <dbReference type="NCBI Taxonomy" id="408172"/>
    <lineage>
        <taxon>unclassified sequences</taxon>
        <taxon>metagenomes</taxon>
        <taxon>ecological metagenomes</taxon>
    </lineage>
</organism>
<dbReference type="Pfam" id="PF01202">
    <property type="entry name" value="SKI"/>
    <property type="match status" value="1"/>
</dbReference>
<protein>
    <recommendedName>
        <fullName evidence="3">shikimate kinase</fullName>
        <ecNumber evidence="3">2.7.1.71</ecNumber>
    </recommendedName>
</protein>
<comment type="catalytic activity">
    <reaction evidence="10">
        <text>shikimate + ATP = 3-phosphoshikimate + ADP + H(+)</text>
        <dbReference type="Rhea" id="RHEA:13121"/>
        <dbReference type="ChEBI" id="CHEBI:15378"/>
        <dbReference type="ChEBI" id="CHEBI:30616"/>
        <dbReference type="ChEBI" id="CHEBI:36208"/>
        <dbReference type="ChEBI" id="CHEBI:145989"/>
        <dbReference type="ChEBI" id="CHEBI:456216"/>
        <dbReference type="EC" id="2.7.1.71"/>
    </reaction>
</comment>
<keyword evidence="8" id="KW-0067">ATP-binding</keyword>
<evidence type="ECO:0000256" key="2">
    <source>
        <dbReference type="ARBA" id="ARBA00006997"/>
    </source>
</evidence>
<keyword evidence="9" id="KW-0057">Aromatic amino acid biosynthesis</keyword>
<evidence type="ECO:0000256" key="8">
    <source>
        <dbReference type="ARBA" id="ARBA00022840"/>
    </source>
</evidence>
<evidence type="ECO:0000256" key="4">
    <source>
        <dbReference type="ARBA" id="ARBA00022605"/>
    </source>
</evidence>
<evidence type="ECO:0000256" key="6">
    <source>
        <dbReference type="ARBA" id="ARBA00022741"/>
    </source>
</evidence>
<dbReference type="SUPFAM" id="SSF52540">
    <property type="entry name" value="P-loop containing nucleoside triphosphate hydrolases"/>
    <property type="match status" value="1"/>
</dbReference>
<comment type="similarity">
    <text evidence="2">Belongs to the shikimate kinase family.</text>
</comment>
<keyword evidence="6" id="KW-0547">Nucleotide-binding</keyword>
<dbReference type="EMBL" id="UINC01033725">
    <property type="protein sequence ID" value="SVB23447.1"/>
    <property type="molecule type" value="Genomic_DNA"/>
</dbReference>
<dbReference type="EC" id="2.7.1.71" evidence="3"/>
<evidence type="ECO:0000256" key="1">
    <source>
        <dbReference type="ARBA" id="ARBA00004842"/>
    </source>
</evidence>
<sequence>METTSKNIVLVGPMGSGKTTIGRRLAHELNRDFFDTDHEIIDKTGVTIDHIFDIEGEEGFRERESKILENFCQMSNIILATGGGIVILPKNRKILQNVGLVVYLTSSVDQLLRRTAKSKSRPLLENSTDRRKTITELVDTRDIYYREVASVVIDTTGKKLHEVIKIIKREAENVE</sequence>
<dbReference type="GO" id="GO:0004765">
    <property type="term" value="F:shikimate kinase activity"/>
    <property type="evidence" value="ECO:0007669"/>
    <property type="project" value="UniProtKB-EC"/>
</dbReference>
<dbReference type="PRINTS" id="PR01100">
    <property type="entry name" value="SHIKIMTKNASE"/>
</dbReference>
<dbReference type="HAMAP" id="MF_00109">
    <property type="entry name" value="Shikimate_kinase"/>
    <property type="match status" value="1"/>
</dbReference>
<keyword evidence="7" id="KW-0418">Kinase</keyword>
<dbReference type="InterPro" id="IPR031322">
    <property type="entry name" value="Shikimate/glucono_kinase"/>
</dbReference>
<dbReference type="GO" id="GO:0005829">
    <property type="term" value="C:cytosol"/>
    <property type="evidence" value="ECO:0007669"/>
    <property type="project" value="TreeGrafter"/>
</dbReference>
<dbReference type="PROSITE" id="PS01128">
    <property type="entry name" value="SHIKIMATE_KINASE"/>
    <property type="match status" value="1"/>
</dbReference>
<dbReference type="GO" id="GO:0008652">
    <property type="term" value="P:amino acid biosynthetic process"/>
    <property type="evidence" value="ECO:0007669"/>
    <property type="project" value="UniProtKB-KW"/>
</dbReference>
<dbReference type="PANTHER" id="PTHR21087">
    <property type="entry name" value="SHIKIMATE KINASE"/>
    <property type="match status" value="1"/>
</dbReference>
<evidence type="ECO:0000256" key="10">
    <source>
        <dbReference type="ARBA" id="ARBA00048567"/>
    </source>
</evidence>